<keyword evidence="2 6" id="KW-0812">Transmembrane</keyword>
<keyword evidence="9" id="KW-1185">Reference proteome</keyword>
<keyword evidence="5" id="KW-0046">Antibiotic resistance</keyword>
<accession>A0A8J3QP77</accession>
<sequence>MVAIAHPVPARRINPVRALRHSFTLAWRAVVKIRHNPEQLLDVSLQPIIFLTMFVFLFGGAIAGMSRHQYLQFVLPGITVQTVVFASMGSGINLNTDITKGIFDRFRSLPIARSSPLTGLVLGDVVRYVVSMGILLAYGTLLGFRFHNGVLPVIGAVALVMAFALALCWVWVLLGLLVKTPQSLQGLGFVVGFPLTFGSNIFTQTVTLPGWLQAWVKVNPITALTDATRGLMLGTGPVATPAWHAIAWIVGIVVVFAPIAVTVYRRKS</sequence>
<dbReference type="PROSITE" id="PS51012">
    <property type="entry name" value="ABC_TM2"/>
    <property type="match status" value="1"/>
</dbReference>
<comment type="caution">
    <text evidence="8">The sequence shown here is derived from an EMBL/GenBank/DDBJ whole genome shotgun (WGS) entry which is preliminary data.</text>
</comment>
<dbReference type="Pfam" id="PF01061">
    <property type="entry name" value="ABC2_membrane"/>
    <property type="match status" value="1"/>
</dbReference>
<evidence type="ECO:0000259" key="7">
    <source>
        <dbReference type="PROSITE" id="PS51012"/>
    </source>
</evidence>
<dbReference type="InterPro" id="IPR051784">
    <property type="entry name" value="Nod_factor_ABC_transporter"/>
</dbReference>
<evidence type="ECO:0000256" key="2">
    <source>
        <dbReference type="ARBA" id="ARBA00022692"/>
    </source>
</evidence>
<evidence type="ECO:0000256" key="1">
    <source>
        <dbReference type="ARBA" id="ARBA00004141"/>
    </source>
</evidence>
<dbReference type="AlphaFoldDB" id="A0A8J3QP77"/>
<evidence type="ECO:0000256" key="5">
    <source>
        <dbReference type="ARBA" id="ARBA00023251"/>
    </source>
</evidence>
<evidence type="ECO:0000313" key="9">
    <source>
        <dbReference type="Proteomes" id="UP000642748"/>
    </source>
</evidence>
<evidence type="ECO:0000313" key="8">
    <source>
        <dbReference type="EMBL" id="GIH13652.1"/>
    </source>
</evidence>
<evidence type="ECO:0000256" key="6">
    <source>
        <dbReference type="RuleBase" id="RU361157"/>
    </source>
</evidence>
<dbReference type="RefSeq" id="WP_203917315.1">
    <property type="nucleotide sequence ID" value="NZ_BONZ01000015.1"/>
</dbReference>
<feature type="transmembrane region" description="Helical" evidence="6">
    <location>
        <begin position="242"/>
        <end position="264"/>
    </location>
</feature>
<dbReference type="GO" id="GO:0140359">
    <property type="term" value="F:ABC-type transporter activity"/>
    <property type="evidence" value="ECO:0007669"/>
    <property type="project" value="InterPro"/>
</dbReference>
<feature type="transmembrane region" description="Helical" evidence="6">
    <location>
        <begin position="125"/>
        <end position="144"/>
    </location>
</feature>
<keyword evidence="4 6" id="KW-0472">Membrane</keyword>
<comment type="subcellular location">
    <subcellularLocation>
        <location evidence="6">Cell membrane</location>
        <topology evidence="6">Multi-pass membrane protein</topology>
    </subcellularLocation>
    <subcellularLocation>
        <location evidence="1">Membrane</location>
        <topology evidence="1">Multi-pass membrane protein</topology>
    </subcellularLocation>
</comment>
<keyword evidence="3 6" id="KW-1133">Transmembrane helix</keyword>
<feature type="transmembrane region" description="Helical" evidence="6">
    <location>
        <begin position="151"/>
        <end position="174"/>
    </location>
</feature>
<dbReference type="PIRSF" id="PIRSF006648">
    <property type="entry name" value="DrrB"/>
    <property type="match status" value="1"/>
</dbReference>
<protein>
    <recommendedName>
        <fullName evidence="6">Transport permease protein</fullName>
    </recommendedName>
</protein>
<dbReference type="InterPro" id="IPR013525">
    <property type="entry name" value="ABC2_TM"/>
</dbReference>
<feature type="transmembrane region" description="Helical" evidence="6">
    <location>
        <begin position="44"/>
        <end position="63"/>
    </location>
</feature>
<dbReference type="PANTHER" id="PTHR43229">
    <property type="entry name" value="NODULATION PROTEIN J"/>
    <property type="match status" value="1"/>
</dbReference>
<dbReference type="InterPro" id="IPR000412">
    <property type="entry name" value="ABC_2_transport"/>
</dbReference>
<evidence type="ECO:0000256" key="3">
    <source>
        <dbReference type="ARBA" id="ARBA00022989"/>
    </source>
</evidence>
<gene>
    <name evidence="8" type="ORF">Raf01_18240</name>
</gene>
<feature type="domain" description="ABC transmembrane type-2" evidence="7">
    <location>
        <begin position="38"/>
        <end position="267"/>
    </location>
</feature>
<dbReference type="PANTHER" id="PTHR43229:SF2">
    <property type="entry name" value="NODULATION PROTEIN J"/>
    <property type="match status" value="1"/>
</dbReference>
<proteinExistence type="inferred from homology"/>
<evidence type="ECO:0000256" key="4">
    <source>
        <dbReference type="ARBA" id="ARBA00023136"/>
    </source>
</evidence>
<dbReference type="InterPro" id="IPR047817">
    <property type="entry name" value="ABC2_TM_bact-type"/>
</dbReference>
<reference evidence="8" key="1">
    <citation type="submission" date="2021-01" db="EMBL/GenBank/DDBJ databases">
        <title>Whole genome shotgun sequence of Rugosimonospora africana NBRC 104875.</title>
        <authorList>
            <person name="Komaki H."/>
            <person name="Tamura T."/>
        </authorList>
    </citation>
    <scope>NUCLEOTIDE SEQUENCE</scope>
    <source>
        <strain evidence="8">NBRC 104875</strain>
    </source>
</reference>
<organism evidence="8 9">
    <name type="scientific">Rugosimonospora africana</name>
    <dbReference type="NCBI Taxonomy" id="556532"/>
    <lineage>
        <taxon>Bacteria</taxon>
        <taxon>Bacillati</taxon>
        <taxon>Actinomycetota</taxon>
        <taxon>Actinomycetes</taxon>
        <taxon>Micromonosporales</taxon>
        <taxon>Micromonosporaceae</taxon>
        <taxon>Rugosimonospora</taxon>
    </lineage>
</organism>
<dbReference type="EMBL" id="BONZ01000015">
    <property type="protein sequence ID" value="GIH13652.1"/>
    <property type="molecule type" value="Genomic_DNA"/>
</dbReference>
<keyword evidence="6" id="KW-1003">Cell membrane</keyword>
<keyword evidence="6" id="KW-0813">Transport</keyword>
<comment type="similarity">
    <text evidence="6">Belongs to the ABC-2 integral membrane protein family.</text>
</comment>
<dbReference type="GO" id="GO:0046677">
    <property type="term" value="P:response to antibiotic"/>
    <property type="evidence" value="ECO:0007669"/>
    <property type="project" value="UniProtKB-KW"/>
</dbReference>
<feature type="transmembrane region" description="Helical" evidence="6">
    <location>
        <begin position="70"/>
        <end position="92"/>
    </location>
</feature>
<comment type="caution">
    <text evidence="6">Lacks conserved residue(s) required for the propagation of feature annotation.</text>
</comment>
<name>A0A8J3QP77_9ACTN</name>
<dbReference type="GO" id="GO:0043190">
    <property type="term" value="C:ATP-binding cassette (ABC) transporter complex"/>
    <property type="evidence" value="ECO:0007669"/>
    <property type="project" value="InterPro"/>
</dbReference>
<dbReference type="Proteomes" id="UP000642748">
    <property type="component" value="Unassembled WGS sequence"/>
</dbReference>